<dbReference type="Gene3D" id="3.50.4.10">
    <property type="entry name" value="Hepatocyte Growth Factor"/>
    <property type="match status" value="1"/>
</dbReference>
<dbReference type="PROSITE" id="PS00498">
    <property type="entry name" value="TYROSINASE_2"/>
    <property type="match status" value="1"/>
</dbReference>
<evidence type="ECO:0000313" key="11">
    <source>
        <dbReference type="Proteomes" id="UP000332933"/>
    </source>
</evidence>
<reference evidence="10 11" key="1">
    <citation type="submission" date="2019-03" db="EMBL/GenBank/DDBJ databases">
        <authorList>
            <person name="Gaulin E."/>
            <person name="Dumas B."/>
        </authorList>
    </citation>
    <scope>NUCLEOTIDE SEQUENCE [LARGE SCALE GENOMIC DNA]</scope>
    <source>
        <strain evidence="10">CBS 568.67</strain>
    </source>
</reference>
<dbReference type="CDD" id="cd01100">
    <property type="entry name" value="APPLE_Factor_XI_like"/>
    <property type="match status" value="1"/>
</dbReference>
<dbReference type="EMBL" id="VJMH01000130">
    <property type="protein sequence ID" value="KAF0718706.1"/>
    <property type="molecule type" value="Genomic_DNA"/>
</dbReference>
<evidence type="ECO:0000256" key="3">
    <source>
        <dbReference type="ARBA" id="ARBA00023008"/>
    </source>
</evidence>
<evidence type="ECO:0000256" key="4">
    <source>
        <dbReference type="ARBA" id="ARBA00023157"/>
    </source>
</evidence>
<sequence>MVSARSIAGATWVLLAASSLAQQCTTYPNVDFPGNDLTSTTQNDPANCCSDCQATLGCQAYNWFDGICYLKSAFSDTVPLQGGVSGIFSAATTTIVPIGSTPAPTFAPMLTPTPDPTAGSTTAAPTHVPTPAPMPTSAPTLAPTRIPTLVPILAPTPVPTSTPTPAPTLSPTPVPPTPAPTPAPTPFPTDVPTPFPTPEPTEAPPKPPLRPLRLLLLHLQLMHQLMPPRKPPLHLVLPASVVPGTFSRRFYQKFVWIHNEHMSNTEAHGTCVFLFWHRKFLLGFENMLRSLGAEFQCLTLPYWDYVDDYAAMSHAPTSKQCRSIEACAPIASGLGGSTLGQYSAAKFFGADYPSDRCIANRPLNHMCTVAGSDDCPHCVPRGSWSHTKMPADMAYANVRRQVLSGESLATVSTAIESSPHNNLHGVLAGPMANPMVSPMDPIFFMHHNTIDLLHTIYYHCKVEPLGLTDAQRQTDSHSFAGCRTDNNDDIGPLSDLRMRLADSGEVVDVHDDPMVGPFFQGLPHQYYQLTDARTLGYAFQFEGLLSDLYNKCDGSAAVEKMEAPSTTGGVDHVLQPITAPETLNTLAFEDDVMAQANRQNLTRADAFDELRKMNVMLQENCLPGSVTDFTPAFKATWHIKEPAPLFVLLQHIQSGADPIKIQGWQDLLAKYYNGCRGDVMLQ</sequence>
<dbReference type="Gene3D" id="1.10.1280.10">
    <property type="entry name" value="Di-copper center containing domain from catechol oxidase"/>
    <property type="match status" value="1"/>
</dbReference>
<evidence type="ECO:0000256" key="5">
    <source>
        <dbReference type="SAM" id="MobiDB-lite"/>
    </source>
</evidence>
<evidence type="ECO:0000259" key="8">
    <source>
        <dbReference type="PROSITE" id="PS00498"/>
    </source>
</evidence>
<feature type="region of interest" description="Disordered" evidence="5">
    <location>
        <begin position="156"/>
        <end position="207"/>
    </location>
</feature>
<protein>
    <submittedName>
        <fullName evidence="10">Aste57867_1532 protein</fullName>
    </submittedName>
</protein>
<feature type="signal peptide" evidence="6">
    <location>
        <begin position="1"/>
        <end position="21"/>
    </location>
</feature>
<dbReference type="InterPro" id="IPR008922">
    <property type="entry name" value="Di-copper_centre_dom_sf"/>
</dbReference>
<accession>A0A485KAJ9</accession>
<dbReference type="SUPFAM" id="SSF48056">
    <property type="entry name" value="Di-copper centre-containing domain"/>
    <property type="match status" value="1"/>
</dbReference>
<dbReference type="InterPro" id="IPR002227">
    <property type="entry name" value="Tyrosinase_Cu-bd"/>
</dbReference>
<evidence type="ECO:0000256" key="1">
    <source>
        <dbReference type="ARBA" id="ARBA00022723"/>
    </source>
</evidence>
<dbReference type="SMART" id="SM00223">
    <property type="entry name" value="APPLE"/>
    <property type="match status" value="1"/>
</dbReference>
<keyword evidence="6" id="KW-0732">Signal</keyword>
<feature type="chain" id="PRO_5036355368" evidence="6">
    <location>
        <begin position="22"/>
        <end position="682"/>
    </location>
</feature>
<gene>
    <name evidence="10" type="primary">Aste57867_1532</name>
    <name evidence="9" type="ORF">As57867_001531</name>
    <name evidence="10" type="ORF">ASTE57867_1532</name>
</gene>
<keyword evidence="1" id="KW-0479">Metal-binding</keyword>
<dbReference type="GO" id="GO:0005576">
    <property type="term" value="C:extracellular region"/>
    <property type="evidence" value="ECO:0007669"/>
    <property type="project" value="InterPro"/>
</dbReference>
<keyword evidence="4" id="KW-1015">Disulfide bond</keyword>
<evidence type="ECO:0000256" key="6">
    <source>
        <dbReference type="SAM" id="SignalP"/>
    </source>
</evidence>
<dbReference type="OrthoDB" id="6132182at2759"/>
<feature type="domain" description="Tyrosinase copper-binding" evidence="8">
    <location>
        <begin position="440"/>
        <end position="451"/>
    </location>
</feature>
<evidence type="ECO:0000313" key="9">
    <source>
        <dbReference type="EMBL" id="KAF0718706.1"/>
    </source>
</evidence>
<organism evidence="10 11">
    <name type="scientific">Aphanomyces stellatus</name>
    <dbReference type="NCBI Taxonomy" id="120398"/>
    <lineage>
        <taxon>Eukaryota</taxon>
        <taxon>Sar</taxon>
        <taxon>Stramenopiles</taxon>
        <taxon>Oomycota</taxon>
        <taxon>Saprolegniomycetes</taxon>
        <taxon>Saprolegniales</taxon>
        <taxon>Verrucalvaceae</taxon>
        <taxon>Aphanomyces</taxon>
    </lineage>
</organism>
<dbReference type="PANTHER" id="PTHR11474:SF126">
    <property type="entry name" value="TYROSINASE-LIKE PROTEIN TYR-1-RELATED"/>
    <property type="match status" value="1"/>
</dbReference>
<dbReference type="AlphaFoldDB" id="A0A485KAJ9"/>
<dbReference type="PRINTS" id="PR00092">
    <property type="entry name" value="TYROSINASE"/>
</dbReference>
<dbReference type="PANTHER" id="PTHR11474">
    <property type="entry name" value="TYROSINASE FAMILY MEMBER"/>
    <property type="match status" value="1"/>
</dbReference>
<dbReference type="GO" id="GO:0006508">
    <property type="term" value="P:proteolysis"/>
    <property type="evidence" value="ECO:0007669"/>
    <property type="project" value="InterPro"/>
</dbReference>
<dbReference type="Proteomes" id="UP000332933">
    <property type="component" value="Unassembled WGS sequence"/>
</dbReference>
<feature type="domain" description="Tyrosinase copper-binding" evidence="7">
    <location>
        <begin position="268"/>
        <end position="285"/>
    </location>
</feature>
<dbReference type="InterPro" id="IPR050316">
    <property type="entry name" value="Tyrosinase/Hemocyanin"/>
</dbReference>
<dbReference type="GO" id="GO:0046872">
    <property type="term" value="F:metal ion binding"/>
    <property type="evidence" value="ECO:0007669"/>
    <property type="project" value="UniProtKB-KW"/>
</dbReference>
<dbReference type="GO" id="GO:0016491">
    <property type="term" value="F:oxidoreductase activity"/>
    <property type="evidence" value="ECO:0007669"/>
    <property type="project" value="InterPro"/>
</dbReference>
<dbReference type="InterPro" id="IPR000177">
    <property type="entry name" value="Apple"/>
</dbReference>
<keyword evidence="11" id="KW-1185">Reference proteome</keyword>
<dbReference type="InterPro" id="IPR003609">
    <property type="entry name" value="Pan_app"/>
</dbReference>
<dbReference type="PROSITE" id="PS00497">
    <property type="entry name" value="TYROSINASE_1"/>
    <property type="match status" value="1"/>
</dbReference>
<evidence type="ECO:0000313" key="10">
    <source>
        <dbReference type="EMBL" id="VFT78747.1"/>
    </source>
</evidence>
<dbReference type="Pfam" id="PF00264">
    <property type="entry name" value="Tyrosinase"/>
    <property type="match status" value="1"/>
</dbReference>
<evidence type="ECO:0000259" key="7">
    <source>
        <dbReference type="PROSITE" id="PS00497"/>
    </source>
</evidence>
<keyword evidence="2" id="KW-0677">Repeat</keyword>
<dbReference type="EMBL" id="CAADRA010000130">
    <property type="protein sequence ID" value="VFT78747.1"/>
    <property type="molecule type" value="Genomic_DNA"/>
</dbReference>
<name>A0A485KAJ9_9STRA</name>
<evidence type="ECO:0000256" key="2">
    <source>
        <dbReference type="ARBA" id="ARBA00022737"/>
    </source>
</evidence>
<reference evidence="9" key="2">
    <citation type="submission" date="2019-06" db="EMBL/GenBank/DDBJ databases">
        <title>Genomics analysis of Aphanomyces spp. identifies a new class of oomycete effector associated with host adaptation.</title>
        <authorList>
            <person name="Gaulin E."/>
        </authorList>
    </citation>
    <scope>NUCLEOTIDE SEQUENCE</scope>
    <source>
        <strain evidence="9">CBS 578.67</strain>
    </source>
</reference>
<dbReference type="Pfam" id="PF14295">
    <property type="entry name" value="PAN_4"/>
    <property type="match status" value="1"/>
</dbReference>
<keyword evidence="3" id="KW-0186">Copper</keyword>
<proteinExistence type="predicted"/>